<evidence type="ECO:0000256" key="1">
    <source>
        <dbReference type="SAM" id="MobiDB-lite"/>
    </source>
</evidence>
<feature type="region of interest" description="Disordered" evidence="1">
    <location>
        <begin position="399"/>
        <end position="426"/>
    </location>
</feature>
<dbReference type="EMBL" id="NJEU01000813">
    <property type="protein sequence ID" value="PHH70325.1"/>
    <property type="molecule type" value="Genomic_DNA"/>
</dbReference>
<feature type="region of interest" description="Disordered" evidence="1">
    <location>
        <begin position="456"/>
        <end position="484"/>
    </location>
</feature>
<keyword evidence="3" id="KW-1185">Reference proteome</keyword>
<evidence type="ECO:0000313" key="3">
    <source>
        <dbReference type="Proteomes" id="UP000224854"/>
    </source>
</evidence>
<feature type="compositionally biased region" description="Basic residues" evidence="1">
    <location>
        <begin position="456"/>
        <end position="466"/>
    </location>
</feature>
<protein>
    <submittedName>
        <fullName evidence="2">Uncharacterized protein</fullName>
    </submittedName>
</protein>
<feature type="region of interest" description="Disordered" evidence="1">
    <location>
        <begin position="518"/>
        <end position="560"/>
    </location>
</feature>
<comment type="caution">
    <text evidence="2">The sequence shown here is derived from an EMBL/GenBank/DDBJ whole genome shotgun (WGS) entry which is preliminary data.</text>
</comment>
<accession>A0A2C5YLD4</accession>
<dbReference type="Proteomes" id="UP000224854">
    <property type="component" value="Unassembled WGS sequence"/>
</dbReference>
<sequence>MVQAGPKSWWVVGDVQGGLTKLSDQDMRQLTRLLFIDEKQGDGEWVDSQKQQMKQLPACLRRPRGLISRLAIRMGQHGAPFWPEAARLCMMHKKLDARVIRRLMTLVANECVMHANRLRGLRRRNHGMEAAVRCWLERVDSLTSLWMDRGLFEQVFGREPETGMRPRGPTAERDRCEACMLAVFGTDTQALVDTRASLVARYATQRRRKHNRQPRLLRVVEAWIDNFDAVLAGMIRVQSESLAPSIARLRTEWRQDRERRRVLYPRSGQAGSWTEMTREGLPVPRRNIGLPRDERGKPQTAARGAKKLTRANVKAHGRMSTTAVYSGAMMARGRRGGRRGVLDDDSAQGVDVRKWLEGVAEAAAAEEEEEEDGVERLRVCVDADYYEYVGGTPAAEAARSCVSSQEEEEEEDGQRQEAVVVMDEDEGDWRDEVDSYYFKEAPARQEQPAADRYRYNKHHHHHHHHQAPTASAPAASAPPDCTHHRSSEAYMADELQRAEDARLMHDLQQCGIGIEGLQQRDMDDDDGPWSSSVYSSESNGVSGAAAVQPRAGGAPPGNWI</sequence>
<evidence type="ECO:0000313" key="2">
    <source>
        <dbReference type="EMBL" id="PHH70325.1"/>
    </source>
</evidence>
<gene>
    <name evidence="2" type="ORF">CDD82_7205</name>
</gene>
<dbReference type="AlphaFoldDB" id="A0A2C5YLD4"/>
<feature type="compositionally biased region" description="Low complexity" evidence="1">
    <location>
        <begin position="530"/>
        <end position="543"/>
    </location>
</feature>
<feature type="compositionally biased region" description="Low complexity" evidence="1">
    <location>
        <begin position="467"/>
        <end position="479"/>
    </location>
</feature>
<name>A0A2C5YLD4_9HYPO</name>
<reference evidence="2 3" key="1">
    <citation type="submission" date="2017-06" db="EMBL/GenBank/DDBJ databases">
        <title>Ant-infecting Ophiocordyceps genomes reveal a high diversity of potential behavioral manipulation genes and a possible major role for enterotoxins.</title>
        <authorList>
            <person name="De Bekker C."/>
            <person name="Evans H.C."/>
            <person name="Brachmann A."/>
            <person name="Hughes D.P."/>
        </authorList>
    </citation>
    <scope>NUCLEOTIDE SEQUENCE [LARGE SCALE GENOMIC DNA]</scope>
    <source>
        <strain evidence="2 3">1348a</strain>
    </source>
</reference>
<organism evidence="2 3">
    <name type="scientific">Ophiocordyceps australis</name>
    <dbReference type="NCBI Taxonomy" id="1399860"/>
    <lineage>
        <taxon>Eukaryota</taxon>
        <taxon>Fungi</taxon>
        <taxon>Dikarya</taxon>
        <taxon>Ascomycota</taxon>
        <taxon>Pezizomycotina</taxon>
        <taxon>Sordariomycetes</taxon>
        <taxon>Hypocreomycetidae</taxon>
        <taxon>Hypocreales</taxon>
        <taxon>Ophiocordycipitaceae</taxon>
        <taxon>Ophiocordyceps</taxon>
    </lineage>
</organism>
<dbReference type="OrthoDB" id="3786931at2759"/>
<proteinExistence type="predicted"/>